<accession>A0A2G8SDR1</accession>
<evidence type="ECO:0000313" key="2">
    <source>
        <dbReference type="Proteomes" id="UP000230002"/>
    </source>
</evidence>
<organism evidence="1 2">
    <name type="scientific">Ganoderma sinense ZZ0214-1</name>
    <dbReference type="NCBI Taxonomy" id="1077348"/>
    <lineage>
        <taxon>Eukaryota</taxon>
        <taxon>Fungi</taxon>
        <taxon>Dikarya</taxon>
        <taxon>Basidiomycota</taxon>
        <taxon>Agaricomycotina</taxon>
        <taxon>Agaricomycetes</taxon>
        <taxon>Polyporales</taxon>
        <taxon>Polyporaceae</taxon>
        <taxon>Ganoderma</taxon>
    </lineage>
</organism>
<name>A0A2G8SDR1_9APHY</name>
<sequence>MESRYKAIQDTKSIVELLDRSRSAQSRTNTTSSAPSPSLAPATIAFSAASNQIIDLLHSQMADPNALFYMNARSESELKSLAKQLLPFLVGRRDTLSRLVSESNTGAIHVSEKTKAFWQVKKIATDKFLQVFEHAQKNGAELADEERQRREEYLESSQAAWTALKDVLATLDSTVLGPYTLASEDGTKVLGRIEAHVGNGFTLPEEFSVAEARRRAGLPAVNVESSERQSKLAAFWDSMRERPSWKKVYGEGLH</sequence>
<dbReference type="Proteomes" id="UP000230002">
    <property type="component" value="Unassembled WGS sequence"/>
</dbReference>
<proteinExistence type="predicted"/>
<evidence type="ECO:0000313" key="1">
    <source>
        <dbReference type="EMBL" id="PIL31914.1"/>
    </source>
</evidence>
<protein>
    <submittedName>
        <fullName evidence="1">Uncharacterized protein</fullName>
    </submittedName>
</protein>
<dbReference type="EMBL" id="AYKW01000012">
    <property type="protein sequence ID" value="PIL31914.1"/>
    <property type="molecule type" value="Genomic_DNA"/>
</dbReference>
<dbReference type="AlphaFoldDB" id="A0A2G8SDR1"/>
<comment type="caution">
    <text evidence="1">The sequence shown here is derived from an EMBL/GenBank/DDBJ whole genome shotgun (WGS) entry which is preliminary data.</text>
</comment>
<reference evidence="1 2" key="1">
    <citation type="journal article" date="2015" name="Sci. Rep.">
        <title>Chromosome-level genome map provides insights into diverse defense mechanisms in the medicinal fungus Ganoderma sinense.</title>
        <authorList>
            <person name="Zhu Y."/>
            <person name="Xu J."/>
            <person name="Sun C."/>
            <person name="Zhou S."/>
            <person name="Xu H."/>
            <person name="Nelson D.R."/>
            <person name="Qian J."/>
            <person name="Song J."/>
            <person name="Luo H."/>
            <person name="Xiang L."/>
            <person name="Li Y."/>
            <person name="Xu Z."/>
            <person name="Ji A."/>
            <person name="Wang L."/>
            <person name="Lu S."/>
            <person name="Hayward A."/>
            <person name="Sun W."/>
            <person name="Li X."/>
            <person name="Schwartz D.C."/>
            <person name="Wang Y."/>
            <person name="Chen S."/>
        </authorList>
    </citation>
    <scope>NUCLEOTIDE SEQUENCE [LARGE SCALE GENOMIC DNA]</scope>
    <source>
        <strain evidence="1 2">ZZ0214-1</strain>
    </source>
</reference>
<gene>
    <name evidence="1" type="ORF">GSI_06618</name>
</gene>
<dbReference type="STRING" id="1077348.A0A2G8SDR1"/>
<dbReference type="OrthoDB" id="412788at2759"/>
<keyword evidence="2" id="KW-1185">Reference proteome</keyword>